<proteinExistence type="predicted"/>
<dbReference type="PROSITE" id="PS50056">
    <property type="entry name" value="TYR_PHOSPHATASE_2"/>
    <property type="match status" value="1"/>
</dbReference>
<comment type="caution">
    <text evidence="5">The sequence shown here is derived from an EMBL/GenBank/DDBJ whole genome shotgun (WGS) entry which is preliminary data.</text>
</comment>
<dbReference type="Proteomes" id="UP000717585">
    <property type="component" value="Unassembled WGS sequence"/>
</dbReference>
<feature type="domain" description="Tyrosine specific protein phosphatases" evidence="4">
    <location>
        <begin position="96"/>
        <end position="160"/>
    </location>
</feature>
<evidence type="ECO:0000256" key="2">
    <source>
        <dbReference type="ARBA" id="ARBA00022801"/>
    </source>
</evidence>
<evidence type="ECO:0000256" key="1">
    <source>
        <dbReference type="ARBA" id="ARBA00013064"/>
    </source>
</evidence>
<dbReference type="InterPro" id="IPR022778">
    <property type="entry name" value="CDKN3"/>
</dbReference>
<keyword evidence="3" id="KW-0904">Protein phosphatase</keyword>
<dbReference type="PROSITE" id="PS00383">
    <property type="entry name" value="TYR_PHOSPHATASE_1"/>
    <property type="match status" value="1"/>
</dbReference>
<reference evidence="5" key="1">
    <citation type="submission" date="2021-05" db="EMBL/GenBank/DDBJ databases">
        <title>A free-living protist that lacks canonical eukaryotic 1 DNA replication and segregation systems.</title>
        <authorList>
            <person name="Salas-Leiva D.E."/>
            <person name="Tromer E.C."/>
            <person name="Curtis B.A."/>
            <person name="Jerlstrom-Hultqvist J."/>
            <person name="Kolisko M."/>
            <person name="Yi Z."/>
            <person name="Salas-Leiva J.S."/>
            <person name="Gallot-Lavallee L."/>
            <person name="Kops G.J.P.L."/>
            <person name="Archibald J.M."/>
            <person name="Simpson A.G.B."/>
            <person name="Roger A.J."/>
        </authorList>
    </citation>
    <scope>NUCLEOTIDE SEQUENCE</scope>
    <source>
        <strain evidence="5">BICM</strain>
    </source>
</reference>
<dbReference type="Gene3D" id="3.90.190.10">
    <property type="entry name" value="Protein tyrosine phosphatase superfamily"/>
    <property type="match status" value="1"/>
</dbReference>
<dbReference type="OrthoDB" id="19045at2759"/>
<keyword evidence="2" id="KW-0378">Hydrolase</keyword>
<evidence type="ECO:0000259" key="4">
    <source>
        <dbReference type="PROSITE" id="PS50056"/>
    </source>
</evidence>
<keyword evidence="6" id="KW-1185">Reference proteome</keyword>
<evidence type="ECO:0000256" key="3">
    <source>
        <dbReference type="ARBA" id="ARBA00022912"/>
    </source>
</evidence>
<dbReference type="InterPro" id="IPR016130">
    <property type="entry name" value="Tyr_Pase_AS"/>
</dbReference>
<name>A0A8J6B9Y4_9EUKA</name>
<dbReference type="Pfam" id="PF05706">
    <property type="entry name" value="CDKN3"/>
    <property type="match status" value="1"/>
</dbReference>
<protein>
    <recommendedName>
        <fullName evidence="1">protein-tyrosine-phosphatase</fullName>
        <ecNumber evidence="1">3.1.3.48</ecNumber>
    </recommendedName>
</protein>
<accession>A0A8J6B9Y4</accession>
<gene>
    <name evidence="5" type="ORF">J8273_2045</name>
</gene>
<dbReference type="EC" id="3.1.3.48" evidence="1"/>
<sequence length="177" mass="19286">MPAAEINTESFSIGWINTNKGRIGICEAPGRYIKHINHQRDIITDIDQLEASGARVVFSFIETEELSIYRMPSLLEDLGSKFVLHHIPTADGEVPEPLHRIVSDVIEAMVEGPVVLHCYGGLGRSATVAAAVLVTLSSKPRAGYEGHPALDAIEAVRGVRGSQAVQTVRQWNALFEC</sequence>
<dbReference type="InterPro" id="IPR029021">
    <property type="entry name" value="Prot-tyrosine_phosphatase-like"/>
</dbReference>
<organism evidence="5 6">
    <name type="scientific">Carpediemonas membranifera</name>
    <dbReference type="NCBI Taxonomy" id="201153"/>
    <lineage>
        <taxon>Eukaryota</taxon>
        <taxon>Metamonada</taxon>
        <taxon>Carpediemonas-like organisms</taxon>
        <taxon>Carpediemonas</taxon>
    </lineage>
</organism>
<dbReference type="GO" id="GO:0004725">
    <property type="term" value="F:protein tyrosine phosphatase activity"/>
    <property type="evidence" value="ECO:0007669"/>
    <property type="project" value="UniProtKB-EC"/>
</dbReference>
<evidence type="ECO:0000313" key="6">
    <source>
        <dbReference type="Proteomes" id="UP000717585"/>
    </source>
</evidence>
<dbReference type="AlphaFoldDB" id="A0A8J6B9Y4"/>
<evidence type="ECO:0000313" key="5">
    <source>
        <dbReference type="EMBL" id="KAG9396314.1"/>
    </source>
</evidence>
<dbReference type="InterPro" id="IPR000387">
    <property type="entry name" value="Tyr_Pase_dom"/>
</dbReference>
<dbReference type="EMBL" id="JAHDYR010000006">
    <property type="protein sequence ID" value="KAG9396314.1"/>
    <property type="molecule type" value="Genomic_DNA"/>
</dbReference>
<dbReference type="SUPFAM" id="SSF52799">
    <property type="entry name" value="(Phosphotyrosine protein) phosphatases II"/>
    <property type="match status" value="1"/>
</dbReference>